<dbReference type="GO" id="GO:0005524">
    <property type="term" value="F:ATP binding"/>
    <property type="evidence" value="ECO:0007669"/>
    <property type="project" value="UniProtKB-KW"/>
</dbReference>
<dbReference type="PRINTS" id="PR01657">
    <property type="entry name" value="MCMFAMILY"/>
</dbReference>
<keyword evidence="5" id="KW-0378">Hydrolase</keyword>
<dbReference type="Proteomes" id="UP000037511">
    <property type="component" value="Unassembled WGS sequence"/>
</dbReference>
<dbReference type="InterPro" id="IPR001208">
    <property type="entry name" value="MCM_dom"/>
</dbReference>
<dbReference type="InterPro" id="IPR003593">
    <property type="entry name" value="AAA+_ATPase"/>
</dbReference>
<name>A0AAW3I1M9_9BURK</name>
<proteinExistence type="inferred from homology"/>
<dbReference type="Pfam" id="PF01078">
    <property type="entry name" value="Mg_chelatase"/>
    <property type="match status" value="1"/>
</dbReference>
<dbReference type="EMBL" id="LGVG01000028">
    <property type="protein sequence ID" value="KNE25958.1"/>
    <property type="molecule type" value="Genomic_DNA"/>
</dbReference>
<dbReference type="InterPro" id="IPR020568">
    <property type="entry name" value="Ribosomal_Su5_D2-typ_SF"/>
</dbReference>
<dbReference type="InterPro" id="IPR004482">
    <property type="entry name" value="Mg_chelat-rel"/>
</dbReference>
<dbReference type="InterPro" id="IPR045006">
    <property type="entry name" value="CHLI-like"/>
</dbReference>
<dbReference type="AlphaFoldDB" id="A0AAW3I1M9"/>
<evidence type="ECO:0000256" key="2">
    <source>
        <dbReference type="ARBA" id="ARBA00022741"/>
    </source>
</evidence>
<dbReference type="Pfam" id="PF13541">
    <property type="entry name" value="ChlI"/>
    <property type="match status" value="1"/>
</dbReference>
<protein>
    <submittedName>
        <fullName evidence="5">ATP-dependent protease</fullName>
    </submittedName>
</protein>
<dbReference type="PROSITE" id="PS50051">
    <property type="entry name" value="MCM_2"/>
    <property type="match status" value="1"/>
</dbReference>
<dbReference type="PANTHER" id="PTHR32039">
    <property type="entry name" value="MAGNESIUM-CHELATASE SUBUNIT CHLI"/>
    <property type="match status" value="1"/>
</dbReference>
<dbReference type="PANTHER" id="PTHR32039:SF7">
    <property type="entry name" value="COMPETENCE PROTEIN COMM"/>
    <property type="match status" value="1"/>
</dbReference>
<comment type="caution">
    <text evidence="5">The sequence shown here is derived from an EMBL/GenBank/DDBJ whole genome shotgun (WGS) entry which is preliminary data.</text>
</comment>
<reference evidence="5 6" key="1">
    <citation type="submission" date="2015-07" db="EMBL/GenBank/DDBJ databases">
        <title>Draft genome of Achromobacter spanius.</title>
        <authorList>
            <person name="Wang X."/>
        </authorList>
    </citation>
    <scope>NUCLEOTIDE SEQUENCE [LARGE SCALE GENOMIC DNA]</scope>
    <source>
        <strain evidence="5 6">CGMCC9173</strain>
    </source>
</reference>
<evidence type="ECO:0000256" key="3">
    <source>
        <dbReference type="ARBA" id="ARBA00022840"/>
    </source>
</evidence>
<dbReference type="SUPFAM" id="SSF54211">
    <property type="entry name" value="Ribosomal protein S5 domain 2-like"/>
    <property type="match status" value="1"/>
</dbReference>
<dbReference type="SMART" id="SM00382">
    <property type="entry name" value="AAA"/>
    <property type="match status" value="1"/>
</dbReference>
<dbReference type="SUPFAM" id="SSF52540">
    <property type="entry name" value="P-loop containing nucleoside triphosphate hydrolases"/>
    <property type="match status" value="1"/>
</dbReference>
<evidence type="ECO:0000259" key="4">
    <source>
        <dbReference type="PROSITE" id="PS50051"/>
    </source>
</evidence>
<dbReference type="InterPro" id="IPR000523">
    <property type="entry name" value="Mg_chelatse_chII-like_cat_dom"/>
</dbReference>
<dbReference type="Pfam" id="PF13335">
    <property type="entry name" value="Mg_chelatase_C"/>
    <property type="match status" value="1"/>
</dbReference>
<dbReference type="InterPro" id="IPR014721">
    <property type="entry name" value="Ribsml_uS5_D2-typ_fold_subgr"/>
</dbReference>
<keyword evidence="3" id="KW-0067">ATP-binding</keyword>
<sequence length="511" mass="53257">MTLAVLASRALSGMHAHAVRVETHLGPGLPSFNVVGLADTEVRESRERVRAAILNSGFDFPSGRITVNLSPADIPKESGRFDLPIALGLLLASGQLAAPVGGDDVAGKPPVSDPSLADLVFAGELSLTGALVPVAAPLVIALSVARDAPGATLILPTGSAEEAAWVPDLRVLSARSLADVAAHASGAHLLPDAIPKAWPQAPPGPCLSDVRGQAGARRALEVAAAGGHSLLMVGPPGAGKSMLAARLPGLLPPLDRAQALEAAAVATLAGMPQTLMGQPPFRSPHHSASVAALVGGGSRPRPGEISLAHNGVLFLDELPEYSRRTLEALREPLEAGRVVIARALHAAQFPARFQLIAAMNPCPCGWRGHPVRACVCSPDQVARYVGKISGPLLDRIDLHMSLPPSDPESMAGPAGEASRHVLERVRRCRQRQHDRQGKLNAALSGAELDQYCVMQADAQTLLFQAMRRLSGSGRALHRALRVARTIADLDGADELGAGHVAQAVQYRRPGL</sequence>
<feature type="domain" description="MCM C-terminal AAA(+) ATPase" evidence="4">
    <location>
        <begin position="303"/>
        <end position="361"/>
    </location>
</feature>
<keyword evidence="2" id="KW-0547">Nucleotide-binding</keyword>
<comment type="similarity">
    <text evidence="1">Belongs to the Mg-chelatase subunits D/I family. ComM subfamily.</text>
</comment>
<evidence type="ECO:0000313" key="5">
    <source>
        <dbReference type="EMBL" id="KNE25958.1"/>
    </source>
</evidence>
<dbReference type="GO" id="GO:0003677">
    <property type="term" value="F:DNA binding"/>
    <property type="evidence" value="ECO:0007669"/>
    <property type="project" value="InterPro"/>
</dbReference>
<dbReference type="Gene3D" id="3.30.230.10">
    <property type="match status" value="1"/>
</dbReference>
<dbReference type="InterPro" id="IPR027417">
    <property type="entry name" value="P-loop_NTPase"/>
</dbReference>
<dbReference type="NCBIfam" id="TIGR00368">
    <property type="entry name" value="YifB family Mg chelatase-like AAA ATPase"/>
    <property type="match status" value="1"/>
</dbReference>
<keyword evidence="5" id="KW-0645">Protease</keyword>
<dbReference type="Gene3D" id="3.40.50.300">
    <property type="entry name" value="P-loop containing nucleotide triphosphate hydrolases"/>
    <property type="match status" value="1"/>
</dbReference>
<evidence type="ECO:0000256" key="1">
    <source>
        <dbReference type="ARBA" id="ARBA00006354"/>
    </source>
</evidence>
<dbReference type="GO" id="GO:0008233">
    <property type="term" value="F:peptidase activity"/>
    <property type="evidence" value="ECO:0007669"/>
    <property type="project" value="UniProtKB-KW"/>
</dbReference>
<dbReference type="RefSeq" id="WP_050448592.1">
    <property type="nucleotide sequence ID" value="NZ_JAOEJJ010000017.1"/>
</dbReference>
<gene>
    <name evidence="5" type="ORF">AFM18_19805</name>
</gene>
<evidence type="ECO:0000313" key="6">
    <source>
        <dbReference type="Proteomes" id="UP000037511"/>
    </source>
</evidence>
<dbReference type="InterPro" id="IPR025158">
    <property type="entry name" value="Mg_chelat-rel_C"/>
</dbReference>
<organism evidence="5 6">
    <name type="scientific">Achromobacter spanius</name>
    <dbReference type="NCBI Taxonomy" id="217203"/>
    <lineage>
        <taxon>Bacteria</taxon>
        <taxon>Pseudomonadati</taxon>
        <taxon>Pseudomonadota</taxon>
        <taxon>Betaproteobacteria</taxon>
        <taxon>Burkholderiales</taxon>
        <taxon>Alcaligenaceae</taxon>
        <taxon>Achromobacter</taxon>
    </lineage>
</organism>
<dbReference type="GO" id="GO:0006508">
    <property type="term" value="P:proteolysis"/>
    <property type="evidence" value="ECO:0007669"/>
    <property type="project" value="UniProtKB-KW"/>
</dbReference>
<accession>A0AAW3I1M9</accession>